<dbReference type="AlphaFoldDB" id="A0A4Z2H1W5"/>
<protein>
    <submittedName>
        <fullName evidence="1">Uncharacterized protein</fullName>
    </submittedName>
</protein>
<reference evidence="1 2" key="1">
    <citation type="submission" date="2019-03" db="EMBL/GenBank/DDBJ databases">
        <title>First draft genome of Liparis tanakae, snailfish: a comprehensive survey of snailfish specific genes.</title>
        <authorList>
            <person name="Kim W."/>
            <person name="Song I."/>
            <person name="Jeong J.-H."/>
            <person name="Kim D."/>
            <person name="Kim S."/>
            <person name="Ryu S."/>
            <person name="Song J.Y."/>
            <person name="Lee S.K."/>
        </authorList>
    </citation>
    <scope>NUCLEOTIDE SEQUENCE [LARGE SCALE GENOMIC DNA]</scope>
    <source>
        <tissue evidence="1">Muscle</tissue>
    </source>
</reference>
<keyword evidence="2" id="KW-1185">Reference proteome</keyword>
<dbReference type="EMBL" id="SRLO01000348">
    <property type="protein sequence ID" value="TNN59776.1"/>
    <property type="molecule type" value="Genomic_DNA"/>
</dbReference>
<gene>
    <name evidence="1" type="ORF">EYF80_029961</name>
</gene>
<proteinExistence type="predicted"/>
<accession>A0A4Z2H1W5</accession>
<organism evidence="1 2">
    <name type="scientific">Liparis tanakae</name>
    <name type="common">Tanaka's snailfish</name>
    <dbReference type="NCBI Taxonomy" id="230148"/>
    <lineage>
        <taxon>Eukaryota</taxon>
        <taxon>Metazoa</taxon>
        <taxon>Chordata</taxon>
        <taxon>Craniata</taxon>
        <taxon>Vertebrata</taxon>
        <taxon>Euteleostomi</taxon>
        <taxon>Actinopterygii</taxon>
        <taxon>Neopterygii</taxon>
        <taxon>Teleostei</taxon>
        <taxon>Neoteleostei</taxon>
        <taxon>Acanthomorphata</taxon>
        <taxon>Eupercaria</taxon>
        <taxon>Perciformes</taxon>
        <taxon>Cottioidei</taxon>
        <taxon>Cottales</taxon>
        <taxon>Liparidae</taxon>
        <taxon>Liparis</taxon>
    </lineage>
</organism>
<evidence type="ECO:0000313" key="2">
    <source>
        <dbReference type="Proteomes" id="UP000314294"/>
    </source>
</evidence>
<comment type="caution">
    <text evidence="1">The sequence shown here is derived from an EMBL/GenBank/DDBJ whole genome shotgun (WGS) entry which is preliminary data.</text>
</comment>
<name>A0A4Z2H1W5_9TELE</name>
<sequence length="67" mass="7473">MDTPLEVFHFNVIPYGSASPRPKVELHQLIEDAGGNRQPTQLPAAQVQGPIQWHFLQVAHEKALTAF</sequence>
<evidence type="ECO:0000313" key="1">
    <source>
        <dbReference type="EMBL" id="TNN59776.1"/>
    </source>
</evidence>
<dbReference type="Proteomes" id="UP000314294">
    <property type="component" value="Unassembled WGS sequence"/>
</dbReference>